<dbReference type="Proteomes" id="UP001165740">
    <property type="component" value="Chromosome 5"/>
</dbReference>
<dbReference type="SUPFAM" id="SSF57184">
    <property type="entry name" value="Growth factor receptor domain"/>
    <property type="match status" value="1"/>
</dbReference>
<dbReference type="InterPro" id="IPR009030">
    <property type="entry name" value="Growth_fac_rcpt_cys_sf"/>
</dbReference>
<organism evidence="2 3">
    <name type="scientific">Biomphalaria glabrata</name>
    <name type="common">Bloodfluke planorb</name>
    <name type="synonym">Freshwater snail</name>
    <dbReference type="NCBI Taxonomy" id="6526"/>
    <lineage>
        <taxon>Eukaryota</taxon>
        <taxon>Metazoa</taxon>
        <taxon>Spiralia</taxon>
        <taxon>Lophotrochozoa</taxon>
        <taxon>Mollusca</taxon>
        <taxon>Gastropoda</taxon>
        <taxon>Heterobranchia</taxon>
        <taxon>Euthyneura</taxon>
        <taxon>Panpulmonata</taxon>
        <taxon>Hygrophila</taxon>
        <taxon>Lymnaeoidea</taxon>
        <taxon>Planorbidae</taxon>
        <taxon>Biomphalaria</taxon>
    </lineage>
</organism>
<proteinExistence type="predicted"/>
<evidence type="ECO:0000256" key="1">
    <source>
        <dbReference type="SAM" id="Phobius"/>
    </source>
</evidence>
<evidence type="ECO:0000313" key="3">
    <source>
        <dbReference type="RefSeq" id="XP_055884524.1"/>
    </source>
</evidence>
<gene>
    <name evidence="3" type="primary">LOC106061333</name>
</gene>
<sequence>MDQLCDRQDGHCLMCNNTLYGKQCDVKCPIHCLNGSCNVFTGKCLACKPDYVGDFCDTTENTLDQIADVAVGVSVGAVVLTSLVIGAAVAVYKRRVKKEKVESKVARNDVAKSQNVEHYNKMQDDNYQDVFSVQDQYETISSVEGLQMEAKQSQFEMVSFDNQIYSNETYGNETYGNETNGNETYGNETYQNVRIKRM</sequence>
<keyword evidence="2" id="KW-1185">Reference proteome</keyword>
<evidence type="ECO:0000313" key="2">
    <source>
        <dbReference type="Proteomes" id="UP001165740"/>
    </source>
</evidence>
<accession>A0A9W3ABG0</accession>
<reference evidence="3" key="1">
    <citation type="submission" date="2025-08" db="UniProtKB">
        <authorList>
            <consortium name="RefSeq"/>
        </authorList>
    </citation>
    <scope>IDENTIFICATION</scope>
</reference>
<keyword evidence="1" id="KW-1133">Transmembrane helix</keyword>
<protein>
    <submittedName>
        <fullName evidence="3">Uncharacterized protein LOC106061333</fullName>
    </submittedName>
</protein>
<keyword evidence="1" id="KW-0472">Membrane</keyword>
<dbReference type="RefSeq" id="XP_055884524.1">
    <property type="nucleotide sequence ID" value="XM_056028549.1"/>
</dbReference>
<name>A0A9W3ABG0_BIOGL</name>
<feature type="transmembrane region" description="Helical" evidence="1">
    <location>
        <begin position="69"/>
        <end position="92"/>
    </location>
</feature>
<dbReference type="AlphaFoldDB" id="A0A9W3ABG0"/>
<dbReference type="GeneID" id="106061333"/>
<keyword evidence="1" id="KW-0812">Transmembrane</keyword>